<organism evidence="1 5">
    <name type="scientific">Didymodactylos carnosus</name>
    <dbReference type="NCBI Taxonomy" id="1234261"/>
    <lineage>
        <taxon>Eukaryota</taxon>
        <taxon>Metazoa</taxon>
        <taxon>Spiralia</taxon>
        <taxon>Gnathifera</taxon>
        <taxon>Rotifera</taxon>
        <taxon>Eurotatoria</taxon>
        <taxon>Bdelloidea</taxon>
        <taxon>Philodinida</taxon>
        <taxon>Philodinidae</taxon>
        <taxon>Didymodactylos</taxon>
    </lineage>
</organism>
<dbReference type="AlphaFoldDB" id="A0A815SAK9"/>
<dbReference type="Proteomes" id="UP000677228">
    <property type="component" value="Unassembled WGS sequence"/>
</dbReference>
<proteinExistence type="predicted"/>
<dbReference type="EMBL" id="CAJOBC010086898">
    <property type="protein sequence ID" value="CAF4349780.1"/>
    <property type="molecule type" value="Genomic_DNA"/>
</dbReference>
<dbReference type="EMBL" id="CAJOBA010055345">
    <property type="protein sequence ID" value="CAF4282666.1"/>
    <property type="molecule type" value="Genomic_DNA"/>
</dbReference>
<dbReference type="EMBL" id="CAJNOK010033374">
    <property type="protein sequence ID" value="CAF1493534.1"/>
    <property type="molecule type" value="Genomic_DNA"/>
</dbReference>
<sequence>MHGNGLIMEEVRNIEELFKVIDSGNNCNNNFDQEFFQLKNLIDALQFENENQTKYYHYSSKYYGGSINLG</sequence>
<dbReference type="EMBL" id="CAJNOQ010021411">
    <property type="protein sequence ID" value="CAF1485622.1"/>
    <property type="molecule type" value="Genomic_DNA"/>
</dbReference>
<dbReference type="Proteomes" id="UP000681722">
    <property type="component" value="Unassembled WGS sequence"/>
</dbReference>
<keyword evidence="5" id="KW-1185">Reference proteome</keyword>
<protein>
    <submittedName>
        <fullName evidence="1">Uncharacterized protein</fullName>
    </submittedName>
</protein>
<dbReference type="Proteomes" id="UP000663829">
    <property type="component" value="Unassembled WGS sequence"/>
</dbReference>
<accession>A0A815SAK9</accession>
<name>A0A815SAK9_9BILA</name>
<evidence type="ECO:0000313" key="5">
    <source>
        <dbReference type="Proteomes" id="UP000663829"/>
    </source>
</evidence>
<evidence type="ECO:0000313" key="2">
    <source>
        <dbReference type="EMBL" id="CAF1493534.1"/>
    </source>
</evidence>
<gene>
    <name evidence="1" type="ORF">GPM918_LOCUS36027</name>
    <name evidence="2" type="ORF">OVA965_LOCUS36611</name>
    <name evidence="4" type="ORF">SRO942_LOCUS36755</name>
    <name evidence="3" type="ORF">TMI583_LOCUS37629</name>
</gene>
<evidence type="ECO:0000313" key="4">
    <source>
        <dbReference type="EMBL" id="CAF4349780.1"/>
    </source>
</evidence>
<reference evidence="1" key="1">
    <citation type="submission" date="2021-02" db="EMBL/GenBank/DDBJ databases">
        <authorList>
            <person name="Nowell W R."/>
        </authorList>
    </citation>
    <scope>NUCLEOTIDE SEQUENCE</scope>
</reference>
<evidence type="ECO:0000313" key="1">
    <source>
        <dbReference type="EMBL" id="CAF1485622.1"/>
    </source>
</evidence>
<dbReference type="Proteomes" id="UP000682733">
    <property type="component" value="Unassembled WGS sequence"/>
</dbReference>
<evidence type="ECO:0000313" key="3">
    <source>
        <dbReference type="EMBL" id="CAF4282666.1"/>
    </source>
</evidence>
<comment type="caution">
    <text evidence="1">The sequence shown here is derived from an EMBL/GenBank/DDBJ whole genome shotgun (WGS) entry which is preliminary data.</text>
</comment>